<evidence type="ECO:0000313" key="4">
    <source>
        <dbReference type="Proteomes" id="UP000187209"/>
    </source>
</evidence>
<proteinExistence type="predicted"/>
<feature type="coiled-coil region" evidence="1">
    <location>
        <begin position="232"/>
        <end position="301"/>
    </location>
</feature>
<organism evidence="3 4">
    <name type="scientific">Stentor coeruleus</name>
    <dbReference type="NCBI Taxonomy" id="5963"/>
    <lineage>
        <taxon>Eukaryota</taxon>
        <taxon>Sar</taxon>
        <taxon>Alveolata</taxon>
        <taxon>Ciliophora</taxon>
        <taxon>Postciliodesmatophora</taxon>
        <taxon>Heterotrichea</taxon>
        <taxon>Heterotrichida</taxon>
        <taxon>Stentoridae</taxon>
        <taxon>Stentor</taxon>
    </lineage>
</organism>
<keyword evidence="4" id="KW-1185">Reference proteome</keyword>
<protein>
    <submittedName>
        <fullName evidence="3">Uncharacterized protein</fullName>
    </submittedName>
</protein>
<keyword evidence="1" id="KW-0175">Coiled coil</keyword>
<dbReference type="EMBL" id="MPUH01000358">
    <property type="protein sequence ID" value="OMJ81999.1"/>
    <property type="molecule type" value="Genomic_DNA"/>
</dbReference>
<comment type="caution">
    <text evidence="3">The sequence shown here is derived from an EMBL/GenBank/DDBJ whole genome shotgun (WGS) entry which is preliminary data.</text>
</comment>
<dbReference type="Proteomes" id="UP000187209">
    <property type="component" value="Unassembled WGS sequence"/>
</dbReference>
<evidence type="ECO:0000313" key="3">
    <source>
        <dbReference type="EMBL" id="OMJ81999.1"/>
    </source>
</evidence>
<dbReference type="AlphaFoldDB" id="A0A1R2BZ17"/>
<gene>
    <name evidence="3" type="ORF">SteCoe_17434</name>
</gene>
<reference evidence="3 4" key="1">
    <citation type="submission" date="2016-11" db="EMBL/GenBank/DDBJ databases">
        <title>The macronuclear genome of Stentor coeruleus: a giant cell with tiny introns.</title>
        <authorList>
            <person name="Slabodnick M."/>
            <person name="Ruby J.G."/>
            <person name="Reiff S.B."/>
            <person name="Swart E.C."/>
            <person name="Gosai S."/>
            <person name="Prabakaran S."/>
            <person name="Witkowska E."/>
            <person name="Larue G.E."/>
            <person name="Fisher S."/>
            <person name="Freeman R.M."/>
            <person name="Gunawardena J."/>
            <person name="Chu W."/>
            <person name="Stover N.A."/>
            <person name="Gregory B.D."/>
            <person name="Nowacki M."/>
            <person name="Derisi J."/>
            <person name="Roy S.W."/>
            <person name="Marshall W.F."/>
            <person name="Sood P."/>
        </authorList>
    </citation>
    <scope>NUCLEOTIDE SEQUENCE [LARGE SCALE GENOMIC DNA]</scope>
    <source>
        <strain evidence="3">WM001</strain>
    </source>
</reference>
<feature type="region of interest" description="Disordered" evidence="2">
    <location>
        <begin position="302"/>
        <end position="321"/>
    </location>
</feature>
<feature type="compositionally biased region" description="Basic and acidic residues" evidence="2">
    <location>
        <begin position="309"/>
        <end position="321"/>
    </location>
</feature>
<feature type="coiled-coil region" evidence="1">
    <location>
        <begin position="487"/>
        <end position="603"/>
    </location>
</feature>
<name>A0A1R2BZ17_9CILI</name>
<accession>A0A1R2BZ17</accession>
<evidence type="ECO:0000256" key="2">
    <source>
        <dbReference type="SAM" id="MobiDB-lite"/>
    </source>
</evidence>
<sequence>MSVNAGHCKKPEIKVNGEEVEDQLDRLNFVIQDFIQNIDMSRSFYPSVNASESIFQSIPDNPDTDSEALSENIEKKIEEILQENDRLRMIIEDFVANSERQVCEIGCTAEEIQSILIDLRSILIGKKQDFNLKLGHFNIKIHIICKPLPIFPMKNVISSSWAKETIDLENDNLDELVCKLFRENEHLKDINKKLTFEDDMIKDMKSVFLIKCCDPIEEEFHSIEFPLSVIKEAALEIEVKKYKDKNKILDQAQEEINWQLNDVKSLKQTFLNKIQEANEYRQSLEKKCQEIKEAAANIHKQGKIKGKPPKGEKRRNTLNASKEKSKIIEELNTINTQMIEDLDRTLDTPFIPVPTYKYFTLDALNEQLKYLEEKAQTSSDPQKFLREIERCKTQITNLRGEQAIYDCKQKTRNMFKIVKHIEKSVKSENSKRNNLIKELIRDSNCSSDHSQILKKEIEESLDVSLKRLEDKKLVQKRTAVVFKKNFYEDQEESLRELRTQINVLTKHDNIMQKSLQQKKAALVNKEIELQEKEKFLMDHWKKNYSSKDIIETVQKISKKLAQQKEALDKDKEKSEHEKIQISKKKLENEIEKGKLKNMAQQLDEERKFIMFEKTEIEKFLKQVSSLPSYLSNVKFHLPVLRGVN</sequence>
<evidence type="ECO:0000256" key="1">
    <source>
        <dbReference type="SAM" id="Coils"/>
    </source>
</evidence>